<organism evidence="1">
    <name type="scientific">marine sediment metagenome</name>
    <dbReference type="NCBI Taxonomy" id="412755"/>
    <lineage>
        <taxon>unclassified sequences</taxon>
        <taxon>metagenomes</taxon>
        <taxon>ecological metagenomes</taxon>
    </lineage>
</organism>
<gene>
    <name evidence="1" type="ORF">S01H1_55575</name>
</gene>
<dbReference type="EMBL" id="BARS01036134">
    <property type="protein sequence ID" value="GAG26219.1"/>
    <property type="molecule type" value="Genomic_DNA"/>
</dbReference>
<sequence>MVRVRPRSLRKKSYKARSEEDRCHVCGNLRTEGQCMNPYCTESKRNEQREE</sequence>
<comment type="caution">
    <text evidence="1">The sequence shown here is derived from an EMBL/GenBank/DDBJ whole genome shotgun (WGS) entry which is preliminary data.</text>
</comment>
<dbReference type="AlphaFoldDB" id="X0W5Q0"/>
<reference evidence="1" key="1">
    <citation type="journal article" date="2014" name="Front. Microbiol.">
        <title>High frequency of phylogenetically diverse reductive dehalogenase-homologous genes in deep subseafloor sedimentary metagenomes.</title>
        <authorList>
            <person name="Kawai M."/>
            <person name="Futagami T."/>
            <person name="Toyoda A."/>
            <person name="Takaki Y."/>
            <person name="Nishi S."/>
            <person name="Hori S."/>
            <person name="Arai W."/>
            <person name="Tsubouchi T."/>
            <person name="Morono Y."/>
            <person name="Uchiyama I."/>
            <person name="Ito T."/>
            <person name="Fujiyama A."/>
            <person name="Inagaki F."/>
            <person name="Takami H."/>
        </authorList>
    </citation>
    <scope>NUCLEOTIDE SEQUENCE</scope>
    <source>
        <strain evidence="1">Expedition CK06-06</strain>
    </source>
</reference>
<name>X0W5Q0_9ZZZZ</name>
<protein>
    <submittedName>
        <fullName evidence="1">Uncharacterized protein</fullName>
    </submittedName>
</protein>
<evidence type="ECO:0000313" key="1">
    <source>
        <dbReference type="EMBL" id="GAG26219.1"/>
    </source>
</evidence>
<proteinExistence type="predicted"/>
<accession>X0W5Q0</accession>